<feature type="region of interest" description="Disordered" evidence="1">
    <location>
        <begin position="125"/>
        <end position="157"/>
    </location>
</feature>
<dbReference type="PANTHER" id="PTHR13582:SF0">
    <property type="entry name" value="M-PHASE PHOSPHOPROTEIN 6"/>
    <property type="match status" value="1"/>
</dbReference>
<feature type="compositionally biased region" description="Basic and acidic residues" evidence="1">
    <location>
        <begin position="129"/>
        <end position="138"/>
    </location>
</feature>
<evidence type="ECO:0000313" key="2">
    <source>
        <dbReference type="EMBL" id="JAS09478.1"/>
    </source>
</evidence>
<dbReference type="EMBL" id="GEDC01027820">
    <property type="protein sequence ID" value="JAS09478.1"/>
    <property type="molecule type" value="Transcribed_RNA"/>
</dbReference>
<organism evidence="2">
    <name type="scientific">Clastoptera arizonana</name>
    <name type="common">Arizona spittle bug</name>
    <dbReference type="NCBI Taxonomy" id="38151"/>
    <lineage>
        <taxon>Eukaryota</taxon>
        <taxon>Metazoa</taxon>
        <taxon>Ecdysozoa</taxon>
        <taxon>Arthropoda</taxon>
        <taxon>Hexapoda</taxon>
        <taxon>Insecta</taxon>
        <taxon>Pterygota</taxon>
        <taxon>Neoptera</taxon>
        <taxon>Paraneoptera</taxon>
        <taxon>Hemiptera</taxon>
        <taxon>Auchenorrhyncha</taxon>
        <taxon>Cercopoidea</taxon>
        <taxon>Clastopteridae</taxon>
        <taxon>Clastoptera</taxon>
    </lineage>
</organism>
<feature type="compositionally biased region" description="Basic residues" evidence="1">
    <location>
        <begin position="145"/>
        <end position="157"/>
    </location>
</feature>
<sequence>MYRDAGKKRLSKGILDMKFMQRSKVKAQQEEVDEEGQELLSLLVAPEMKRGKNTYSIIRSSTKLENLIDGRLSFQGMNPKLERLLELEREEKKNSISNDNSNEVDVTDKEMATYQSSLIKTMASRFAKKNSDKTKEDNSESLSPVRKKRKFMKPKDD</sequence>
<evidence type="ECO:0008006" key="3">
    <source>
        <dbReference type="Google" id="ProtNLM"/>
    </source>
</evidence>
<feature type="region of interest" description="Disordered" evidence="1">
    <location>
        <begin position="90"/>
        <end position="109"/>
    </location>
</feature>
<dbReference type="GO" id="GO:0000460">
    <property type="term" value="P:maturation of 5.8S rRNA"/>
    <property type="evidence" value="ECO:0007669"/>
    <property type="project" value="TreeGrafter"/>
</dbReference>
<accession>A0A1B6C7L3</accession>
<feature type="compositionally biased region" description="Polar residues" evidence="1">
    <location>
        <begin position="95"/>
        <end position="104"/>
    </location>
</feature>
<dbReference type="InterPro" id="IPR019324">
    <property type="entry name" value="MPP6"/>
</dbReference>
<reference evidence="2" key="1">
    <citation type="submission" date="2015-12" db="EMBL/GenBank/DDBJ databases">
        <title>De novo transcriptome assembly of four potential Pierce s Disease insect vectors from Arizona vineyards.</title>
        <authorList>
            <person name="Tassone E.E."/>
        </authorList>
    </citation>
    <scope>NUCLEOTIDE SEQUENCE</scope>
</reference>
<proteinExistence type="predicted"/>
<evidence type="ECO:0000256" key="1">
    <source>
        <dbReference type="SAM" id="MobiDB-lite"/>
    </source>
</evidence>
<gene>
    <name evidence="2" type="ORF">g.14084</name>
</gene>
<dbReference type="PANTHER" id="PTHR13582">
    <property type="entry name" value="M-PHASE PHOSPHOPROTEIN 6"/>
    <property type="match status" value="1"/>
</dbReference>
<name>A0A1B6C7L3_9HEMI</name>
<dbReference type="Pfam" id="PF10175">
    <property type="entry name" value="MPP6"/>
    <property type="match status" value="1"/>
</dbReference>
<dbReference type="AlphaFoldDB" id="A0A1B6C7L3"/>
<protein>
    <recommendedName>
        <fullName evidence="3">M-phase phosphoprotein 6</fullName>
    </recommendedName>
</protein>